<name>A0A9X2WHH8_9GAMM</name>
<feature type="modified residue" description="4-aspartylphosphate" evidence="5">
    <location>
        <position position="706"/>
    </location>
</feature>
<dbReference type="SMART" id="SM00448">
    <property type="entry name" value="REC"/>
    <property type="match status" value="1"/>
</dbReference>
<keyword evidence="6" id="KW-0472">Membrane</keyword>
<dbReference type="Gene3D" id="3.30.565.10">
    <property type="entry name" value="Histidine kinase-like ATPase, C-terminal domain"/>
    <property type="match status" value="1"/>
</dbReference>
<dbReference type="AlphaFoldDB" id="A0A9X2WHH8"/>
<dbReference type="InterPro" id="IPR036890">
    <property type="entry name" value="HATPase_C_sf"/>
</dbReference>
<evidence type="ECO:0000256" key="2">
    <source>
        <dbReference type="ARBA" id="ARBA00012438"/>
    </source>
</evidence>
<dbReference type="Pfam" id="PF00512">
    <property type="entry name" value="HisKA"/>
    <property type="match status" value="1"/>
</dbReference>
<dbReference type="SUPFAM" id="SSF52172">
    <property type="entry name" value="CheY-like"/>
    <property type="match status" value="1"/>
</dbReference>
<evidence type="ECO:0000313" key="9">
    <source>
        <dbReference type="EMBL" id="MCT7360576.1"/>
    </source>
</evidence>
<dbReference type="GO" id="GO:0000155">
    <property type="term" value="F:phosphorelay sensor kinase activity"/>
    <property type="evidence" value="ECO:0007669"/>
    <property type="project" value="InterPro"/>
</dbReference>
<evidence type="ECO:0000256" key="3">
    <source>
        <dbReference type="ARBA" id="ARBA00022553"/>
    </source>
</evidence>
<dbReference type="PROSITE" id="PS50109">
    <property type="entry name" value="HIS_KIN"/>
    <property type="match status" value="1"/>
</dbReference>
<evidence type="ECO:0000259" key="7">
    <source>
        <dbReference type="PROSITE" id="PS50109"/>
    </source>
</evidence>
<dbReference type="CDD" id="cd00082">
    <property type="entry name" value="HisKA"/>
    <property type="match status" value="1"/>
</dbReference>
<keyword evidence="6" id="KW-1133">Transmembrane helix</keyword>
<evidence type="ECO:0000256" key="4">
    <source>
        <dbReference type="ARBA" id="ARBA00023012"/>
    </source>
</evidence>
<organism evidence="9 10">
    <name type="scientific">Thalassolituus pacificus</name>
    <dbReference type="NCBI Taxonomy" id="2975440"/>
    <lineage>
        <taxon>Bacteria</taxon>
        <taxon>Pseudomonadati</taxon>
        <taxon>Pseudomonadota</taxon>
        <taxon>Gammaproteobacteria</taxon>
        <taxon>Oceanospirillales</taxon>
        <taxon>Oceanospirillaceae</taxon>
        <taxon>Thalassolituus</taxon>
    </lineage>
</organism>
<evidence type="ECO:0000313" key="10">
    <source>
        <dbReference type="Proteomes" id="UP001147830"/>
    </source>
</evidence>
<dbReference type="InterPro" id="IPR011006">
    <property type="entry name" value="CheY-like_superfamily"/>
</dbReference>
<dbReference type="InterPro" id="IPR001789">
    <property type="entry name" value="Sig_transdc_resp-reg_receiver"/>
</dbReference>
<dbReference type="Pfam" id="PF07696">
    <property type="entry name" value="7TMR-DISMED2"/>
    <property type="match status" value="1"/>
</dbReference>
<feature type="transmembrane region" description="Helical" evidence="6">
    <location>
        <begin position="187"/>
        <end position="208"/>
    </location>
</feature>
<protein>
    <recommendedName>
        <fullName evidence="2">histidine kinase</fullName>
        <ecNumber evidence="2">2.7.13.3</ecNumber>
    </recommendedName>
</protein>
<gene>
    <name evidence="9" type="ORF">NYR02_16260</name>
</gene>
<feature type="transmembrane region" description="Helical" evidence="6">
    <location>
        <begin position="340"/>
        <end position="359"/>
    </location>
</feature>
<feature type="transmembrane region" description="Helical" evidence="6">
    <location>
        <begin position="285"/>
        <end position="303"/>
    </location>
</feature>
<dbReference type="SMART" id="SM00388">
    <property type="entry name" value="HisKA"/>
    <property type="match status" value="1"/>
</dbReference>
<evidence type="ECO:0000256" key="6">
    <source>
        <dbReference type="SAM" id="Phobius"/>
    </source>
</evidence>
<dbReference type="EC" id="2.7.13.3" evidence="2"/>
<feature type="domain" description="Response regulatory" evidence="8">
    <location>
        <begin position="652"/>
        <end position="774"/>
    </location>
</feature>
<dbReference type="PANTHER" id="PTHR45339:SF1">
    <property type="entry name" value="HYBRID SIGNAL TRANSDUCTION HISTIDINE KINASE J"/>
    <property type="match status" value="1"/>
</dbReference>
<feature type="transmembrane region" description="Helical" evidence="6">
    <location>
        <begin position="371"/>
        <end position="391"/>
    </location>
</feature>
<accession>A0A9X2WHH8</accession>
<keyword evidence="3 5" id="KW-0597">Phosphoprotein</keyword>
<dbReference type="PROSITE" id="PS50110">
    <property type="entry name" value="RESPONSE_REGULATORY"/>
    <property type="match status" value="1"/>
</dbReference>
<feature type="transmembrane region" description="Helical" evidence="6">
    <location>
        <begin position="256"/>
        <end position="273"/>
    </location>
</feature>
<dbReference type="InterPro" id="IPR036097">
    <property type="entry name" value="HisK_dim/P_sf"/>
</dbReference>
<dbReference type="InterPro" id="IPR003661">
    <property type="entry name" value="HisK_dim/P_dom"/>
</dbReference>
<dbReference type="Proteomes" id="UP001147830">
    <property type="component" value="Unassembled WGS sequence"/>
</dbReference>
<reference evidence="9" key="1">
    <citation type="journal article" date="2022" name="Front. Microbiol.">
        <title>Genome-based taxonomic rearrangement of Oceanobacter-related bacteria including the description of Thalassolituus hydrocarbonoclasticus sp. nov. and Thalassolituus pacificus sp. nov. and emended description of the genus Thalassolituus.</title>
        <authorList>
            <person name="Dong C."/>
            <person name="Wei L."/>
            <person name="Wang J."/>
            <person name="Lai Q."/>
            <person name="Huang Z."/>
            <person name="Shao Z."/>
        </authorList>
    </citation>
    <scope>NUCLEOTIDE SEQUENCE</scope>
    <source>
        <strain evidence="9">59MF3M-4</strain>
    </source>
</reference>
<dbReference type="Gene3D" id="2.60.40.2380">
    <property type="match status" value="1"/>
</dbReference>
<feature type="transmembrane region" description="Helical" evidence="6">
    <location>
        <begin position="215"/>
        <end position="236"/>
    </location>
</feature>
<evidence type="ECO:0000256" key="5">
    <source>
        <dbReference type="PROSITE-ProRule" id="PRU00169"/>
    </source>
</evidence>
<dbReference type="CDD" id="cd17546">
    <property type="entry name" value="REC_hyHK_CKI1_RcsC-like"/>
    <property type="match status" value="1"/>
</dbReference>
<dbReference type="PANTHER" id="PTHR45339">
    <property type="entry name" value="HYBRID SIGNAL TRANSDUCTION HISTIDINE KINASE J"/>
    <property type="match status" value="1"/>
</dbReference>
<dbReference type="InterPro" id="IPR011622">
    <property type="entry name" value="7TMR_DISM_rcpt_extracell_dom2"/>
</dbReference>
<feature type="transmembrane region" description="Helical" evidence="6">
    <location>
        <begin position="309"/>
        <end position="328"/>
    </location>
</feature>
<evidence type="ECO:0000256" key="1">
    <source>
        <dbReference type="ARBA" id="ARBA00000085"/>
    </source>
</evidence>
<proteinExistence type="predicted"/>
<keyword evidence="4" id="KW-0902">Two-component regulatory system</keyword>
<dbReference type="Gene3D" id="1.10.287.130">
    <property type="match status" value="1"/>
</dbReference>
<comment type="caution">
    <text evidence="9">The sequence shown here is derived from an EMBL/GenBank/DDBJ whole genome shotgun (WGS) entry which is preliminary data.</text>
</comment>
<comment type="catalytic activity">
    <reaction evidence="1">
        <text>ATP + protein L-histidine = ADP + protein N-phospho-L-histidine.</text>
        <dbReference type="EC" id="2.7.13.3"/>
    </reaction>
</comment>
<feature type="domain" description="Histidine kinase" evidence="7">
    <location>
        <begin position="415"/>
        <end position="634"/>
    </location>
</feature>
<dbReference type="SUPFAM" id="SSF55874">
    <property type="entry name" value="ATPase domain of HSP90 chaperone/DNA topoisomerase II/histidine kinase"/>
    <property type="match status" value="1"/>
</dbReference>
<dbReference type="SUPFAM" id="SSF47384">
    <property type="entry name" value="Homodimeric domain of signal transducing histidine kinase"/>
    <property type="match status" value="1"/>
</dbReference>
<dbReference type="InterPro" id="IPR005467">
    <property type="entry name" value="His_kinase_dom"/>
</dbReference>
<dbReference type="Pfam" id="PF00072">
    <property type="entry name" value="Response_reg"/>
    <property type="match status" value="1"/>
</dbReference>
<evidence type="ECO:0000259" key="8">
    <source>
        <dbReference type="PROSITE" id="PS50110"/>
    </source>
</evidence>
<reference evidence="9" key="2">
    <citation type="submission" date="2022-08" db="EMBL/GenBank/DDBJ databases">
        <authorList>
            <person name="Dong C."/>
        </authorList>
    </citation>
    <scope>NUCLEOTIDE SEQUENCE</scope>
    <source>
        <strain evidence="9">59MF3M-4</strain>
    </source>
</reference>
<dbReference type="Gene3D" id="3.40.50.2300">
    <property type="match status" value="1"/>
</dbReference>
<sequence length="786" mass="88106">MRQYRGRKHLIVTLLFLFFLPLTLWASSPVLLPNASFDYPITPYISVYEDPGRTLDINAMLSREQQLRFTPSHARRLKFGISDSNYWLRFSLNNPYAQEREVVFTLSDSDIDDFSFYDISDAQTYRHIGHDDPARSLRGGFMQAFPVVLKVPAQSTRSYLVRIHSYGLLSTNVTLLSLDHFLNNEQGLFMLQGMSLGWILATLAWFIFVLRSQRILLAAAGSAYCATMIIYQPAWMGQFSLLLNISPIIADKIGELSLAASATCQTLAALALGWSGIRALLYRRLLLFIAILHLPVALITLWLAQEATLMVVACMIVANEFILALILFRGRSQHPQAQSWLLMGHLLVGFGVLLAILTSHNLLSLDLFTSWAPVILPFIVITSLVLAIMSIKRQQHPLQNQGGAELRMTPALLSQISHELRTPINGVIGMTELLGETPLSANQRDFSDTIALAGRDLLHVANEISDLARIQNAQLELEERSFSTVQLLNQAISHFQQEASRKQVELVLDMTDDLPEYFVGDRNRLQTLLHNVLARALAYTEYGELSLQASHYHSAQGNGLRVQIQLSSTIVKQDELKNAFAILQHHLPLAENHNAKSWNLLVTRNLLQKMKATLEVESMTSQGASLTLYLPMEAEAASTETSPLDDSLIGQRILIVDDNASLRNVIEKQVRRWGMRPDSTYSGKEALAMLRNQISIGQPYDFIIIDHDMPIMDGLQLAERIRSDKDIRHKPARLMLTGLSISTVRKDAEAVGIKNLLAKPASGERLRQALLTLKYQPQEEGEDSPS</sequence>
<dbReference type="RefSeq" id="WP_260977407.1">
    <property type="nucleotide sequence ID" value="NZ_JAOANI010000028.1"/>
</dbReference>
<keyword evidence="6" id="KW-0812">Transmembrane</keyword>
<keyword evidence="10" id="KW-1185">Reference proteome</keyword>
<dbReference type="EMBL" id="JAOANI010000028">
    <property type="protein sequence ID" value="MCT7360576.1"/>
    <property type="molecule type" value="Genomic_DNA"/>
</dbReference>